<keyword evidence="4 10" id="KW-0067">ATP-binding</keyword>
<dbReference type="Pfam" id="PF00664">
    <property type="entry name" value="ABC_membrane"/>
    <property type="match status" value="1"/>
</dbReference>
<evidence type="ECO:0000313" key="10">
    <source>
        <dbReference type="EMBL" id="MUG45461.1"/>
    </source>
</evidence>
<evidence type="ECO:0000256" key="2">
    <source>
        <dbReference type="ARBA" id="ARBA00022692"/>
    </source>
</evidence>
<evidence type="ECO:0000256" key="7">
    <source>
        <dbReference type="SAM" id="Phobius"/>
    </source>
</evidence>
<dbReference type="AlphaFoldDB" id="A0A7X2Z235"/>
<dbReference type="RefSeq" id="WP_155610784.1">
    <property type="nucleotide sequence ID" value="NZ_WNZW01000002.1"/>
</dbReference>
<evidence type="ECO:0000259" key="9">
    <source>
        <dbReference type="PROSITE" id="PS50929"/>
    </source>
</evidence>
<dbReference type="CDD" id="cd07346">
    <property type="entry name" value="ABC_6TM_exporters"/>
    <property type="match status" value="1"/>
</dbReference>
<feature type="transmembrane region" description="Helical" evidence="7">
    <location>
        <begin position="244"/>
        <end position="273"/>
    </location>
</feature>
<feature type="transmembrane region" description="Helical" evidence="7">
    <location>
        <begin position="25"/>
        <end position="46"/>
    </location>
</feature>
<protein>
    <submittedName>
        <fullName evidence="10">ATP-binding cassette domain-containing protein</fullName>
    </submittedName>
</protein>
<gene>
    <name evidence="10" type="ORF">GNP95_10665</name>
</gene>
<keyword evidence="3" id="KW-0547">Nucleotide-binding</keyword>
<feature type="domain" description="ABC transporter" evidence="8">
    <location>
        <begin position="340"/>
        <end position="558"/>
    </location>
</feature>
<dbReference type="Gene3D" id="3.40.50.300">
    <property type="entry name" value="P-loop containing nucleotide triphosphate hydrolases"/>
    <property type="match status" value="1"/>
</dbReference>
<proteinExistence type="predicted"/>
<evidence type="ECO:0000259" key="8">
    <source>
        <dbReference type="PROSITE" id="PS50893"/>
    </source>
</evidence>
<evidence type="ECO:0000256" key="3">
    <source>
        <dbReference type="ARBA" id="ARBA00022741"/>
    </source>
</evidence>
<dbReference type="InterPro" id="IPR011527">
    <property type="entry name" value="ABC1_TM_dom"/>
</dbReference>
<accession>A0A7X2Z235</accession>
<feature type="transmembrane region" description="Helical" evidence="7">
    <location>
        <begin position="133"/>
        <end position="153"/>
    </location>
</feature>
<keyword evidence="5 7" id="KW-1133">Transmembrane helix</keyword>
<keyword evidence="2 7" id="KW-0812">Transmembrane</keyword>
<dbReference type="GO" id="GO:0015421">
    <property type="term" value="F:ABC-type oligopeptide transporter activity"/>
    <property type="evidence" value="ECO:0007669"/>
    <property type="project" value="TreeGrafter"/>
</dbReference>
<dbReference type="SUPFAM" id="SSF52540">
    <property type="entry name" value="P-loop containing nucleoside triphosphate hydrolases"/>
    <property type="match status" value="1"/>
</dbReference>
<dbReference type="OrthoDB" id="1736581at2"/>
<name>A0A7X2Z235_9BACL</name>
<evidence type="ECO:0000256" key="1">
    <source>
        <dbReference type="ARBA" id="ARBA00004651"/>
    </source>
</evidence>
<dbReference type="InterPro" id="IPR039421">
    <property type="entry name" value="Type_1_exporter"/>
</dbReference>
<dbReference type="PANTHER" id="PTHR43394:SF1">
    <property type="entry name" value="ATP-BINDING CASSETTE SUB-FAMILY B MEMBER 10, MITOCHONDRIAL"/>
    <property type="match status" value="1"/>
</dbReference>
<dbReference type="GO" id="GO:0016887">
    <property type="term" value="F:ATP hydrolysis activity"/>
    <property type="evidence" value="ECO:0007669"/>
    <property type="project" value="InterPro"/>
</dbReference>
<keyword evidence="6 7" id="KW-0472">Membrane</keyword>
<evidence type="ECO:0000313" key="11">
    <source>
        <dbReference type="Proteomes" id="UP000447876"/>
    </source>
</evidence>
<dbReference type="SMART" id="SM00382">
    <property type="entry name" value="AAA"/>
    <property type="match status" value="1"/>
</dbReference>
<dbReference type="PROSITE" id="PS50929">
    <property type="entry name" value="ABC_TM1F"/>
    <property type="match status" value="1"/>
</dbReference>
<dbReference type="InterPro" id="IPR003593">
    <property type="entry name" value="AAA+_ATPase"/>
</dbReference>
<dbReference type="PROSITE" id="PS50893">
    <property type="entry name" value="ABC_TRANSPORTER_2"/>
    <property type="match status" value="1"/>
</dbReference>
<comment type="caution">
    <text evidence="10">The sequence shown here is derived from an EMBL/GenBank/DDBJ whole genome shotgun (WGS) entry which is preliminary data.</text>
</comment>
<dbReference type="SUPFAM" id="SSF90123">
    <property type="entry name" value="ABC transporter transmembrane region"/>
    <property type="match status" value="1"/>
</dbReference>
<dbReference type="Proteomes" id="UP000447876">
    <property type="component" value="Unassembled WGS sequence"/>
</dbReference>
<dbReference type="InterPro" id="IPR036640">
    <property type="entry name" value="ABC1_TM_sf"/>
</dbReference>
<feature type="transmembrane region" description="Helical" evidence="7">
    <location>
        <begin position="159"/>
        <end position="179"/>
    </location>
</feature>
<dbReference type="GO" id="GO:0005524">
    <property type="term" value="F:ATP binding"/>
    <property type="evidence" value="ECO:0007669"/>
    <property type="project" value="UniProtKB-KW"/>
</dbReference>
<dbReference type="GO" id="GO:0005886">
    <property type="term" value="C:plasma membrane"/>
    <property type="evidence" value="ECO:0007669"/>
    <property type="project" value="UniProtKB-SubCell"/>
</dbReference>
<dbReference type="InterPro" id="IPR027417">
    <property type="entry name" value="P-loop_NTPase"/>
</dbReference>
<evidence type="ECO:0000256" key="6">
    <source>
        <dbReference type="ARBA" id="ARBA00023136"/>
    </source>
</evidence>
<comment type="subcellular location">
    <subcellularLocation>
        <location evidence="1">Cell membrane</location>
        <topology evidence="1">Multi-pass membrane protein</topology>
    </subcellularLocation>
</comment>
<organism evidence="10 11">
    <name type="scientific">Paenibacillus woosongensis</name>
    <dbReference type="NCBI Taxonomy" id="307580"/>
    <lineage>
        <taxon>Bacteria</taxon>
        <taxon>Bacillati</taxon>
        <taxon>Bacillota</taxon>
        <taxon>Bacilli</taxon>
        <taxon>Bacillales</taxon>
        <taxon>Paenibacillaceae</taxon>
        <taxon>Paenibacillus</taxon>
    </lineage>
</organism>
<dbReference type="PANTHER" id="PTHR43394">
    <property type="entry name" value="ATP-DEPENDENT PERMEASE MDL1, MITOCHONDRIAL"/>
    <property type="match status" value="1"/>
</dbReference>
<dbReference type="Gene3D" id="1.20.1560.10">
    <property type="entry name" value="ABC transporter type 1, transmembrane domain"/>
    <property type="match status" value="1"/>
</dbReference>
<evidence type="ECO:0000256" key="5">
    <source>
        <dbReference type="ARBA" id="ARBA00022989"/>
    </source>
</evidence>
<sequence length="560" mass="62881">MSKKEFQYRNLLFLWPYLKQSKYKFMTGMIGMGLSSLLITPIPYLIGYSIDNIILMNKGYLDLLKIALLMAIIYIAGYMVNIGYSYIFSKVQYEVVNKIRVSTVESVIDAPLAFHNKHDKGYTLGRISESSSLGVLFSPSFLGTVTGIFDFIFSLFVMFQLSSTLTFTTLIIIPLYFIISRQASRKISESTTRVYESSAQLNGEVFETLNGIEEIKLLVGKDTQIQKLNRKLESMIKSLLKQSLNFVFFVQNIILSNNLVTTFVLFISGILILNNDLTIGIYTSFSLYLSKLLATTQAFGSIEVTLKPVCVSISRIKGILETENENMAGARGFDESISTIRFKEVSFKYEAGKEWVIQNMDFELETGDRVLLRGLNGSGKTTLIKLITGLYKPVQGQIMMNEQDYSLLDINSIRKRIGIVSQSIFLFKGTVADNILFGQTGKTIDDVIATAQKYNLMGYLEKLPKGLNTEISQNGFGVSGGQTQVIAFLRAVLVHRDLIILDEATSNLDIDTKDLIAGILNAEQLCHILIVISHQAEQYDYINKVIDLDQYKDNLVLQGQ</sequence>
<evidence type="ECO:0000256" key="4">
    <source>
        <dbReference type="ARBA" id="ARBA00022840"/>
    </source>
</evidence>
<feature type="domain" description="ABC transmembrane type-1" evidence="9">
    <location>
        <begin position="28"/>
        <end position="301"/>
    </location>
</feature>
<reference evidence="10 11" key="1">
    <citation type="submission" date="2019-11" db="EMBL/GenBank/DDBJ databases">
        <title>Draft genome sequences of five Paenibacillus species of dairy origin.</title>
        <authorList>
            <person name="Olajide A.M."/>
            <person name="Chen S."/>
            <person name="Lapointe G."/>
        </authorList>
    </citation>
    <scope>NUCLEOTIDE SEQUENCE [LARGE SCALE GENOMIC DNA]</scope>
    <source>
        <strain evidence="10 11">12CR55</strain>
    </source>
</reference>
<dbReference type="Pfam" id="PF00005">
    <property type="entry name" value="ABC_tran"/>
    <property type="match status" value="1"/>
</dbReference>
<dbReference type="InterPro" id="IPR003439">
    <property type="entry name" value="ABC_transporter-like_ATP-bd"/>
</dbReference>
<dbReference type="EMBL" id="WNZW01000002">
    <property type="protein sequence ID" value="MUG45461.1"/>
    <property type="molecule type" value="Genomic_DNA"/>
</dbReference>
<feature type="transmembrane region" description="Helical" evidence="7">
    <location>
        <begin position="66"/>
        <end position="88"/>
    </location>
</feature>